<dbReference type="Proteomes" id="UP000663879">
    <property type="component" value="Unassembled WGS sequence"/>
</dbReference>
<evidence type="ECO:0000256" key="2">
    <source>
        <dbReference type="ARBA" id="ARBA00022525"/>
    </source>
</evidence>
<dbReference type="Gene3D" id="1.20.90.10">
    <property type="entry name" value="Phospholipase A2 domain"/>
    <property type="match status" value="1"/>
</dbReference>
<evidence type="ECO:0000256" key="1">
    <source>
        <dbReference type="ARBA" id="ARBA00004613"/>
    </source>
</evidence>
<dbReference type="PANTHER" id="PTHR12824">
    <property type="entry name" value="GROUP XII SECRETORY PHOSPHOLIPASE A2 FAMILY MEMBER"/>
    <property type="match status" value="1"/>
</dbReference>
<keyword evidence="5" id="KW-1185">Reference proteome</keyword>
<evidence type="ECO:0000313" key="4">
    <source>
        <dbReference type="EMBL" id="CAF0718536.1"/>
    </source>
</evidence>
<dbReference type="GO" id="GO:0006644">
    <property type="term" value="P:phospholipid metabolic process"/>
    <property type="evidence" value="ECO:0007669"/>
    <property type="project" value="InterPro"/>
</dbReference>
<dbReference type="Pfam" id="PF06951">
    <property type="entry name" value="PLA2G12"/>
    <property type="match status" value="1"/>
</dbReference>
<organism evidence="4 5">
    <name type="scientific">Brachionus calyciflorus</name>
    <dbReference type="NCBI Taxonomy" id="104777"/>
    <lineage>
        <taxon>Eukaryota</taxon>
        <taxon>Metazoa</taxon>
        <taxon>Spiralia</taxon>
        <taxon>Gnathifera</taxon>
        <taxon>Rotifera</taxon>
        <taxon>Eurotatoria</taxon>
        <taxon>Monogononta</taxon>
        <taxon>Pseudotrocha</taxon>
        <taxon>Ploima</taxon>
        <taxon>Brachionidae</taxon>
        <taxon>Brachionus</taxon>
    </lineage>
</organism>
<reference evidence="4" key="1">
    <citation type="submission" date="2021-02" db="EMBL/GenBank/DDBJ databases">
        <authorList>
            <person name="Nowell W R."/>
        </authorList>
    </citation>
    <scope>NUCLEOTIDE SEQUENCE</scope>
    <source>
        <strain evidence="4">Ploen Becks lab</strain>
    </source>
</reference>
<dbReference type="GO" id="GO:0016042">
    <property type="term" value="P:lipid catabolic process"/>
    <property type="evidence" value="ECO:0007669"/>
    <property type="project" value="InterPro"/>
</dbReference>
<comment type="caution">
    <text evidence="4">The sequence shown here is derived from an EMBL/GenBank/DDBJ whole genome shotgun (WGS) entry which is preliminary data.</text>
</comment>
<name>A0A813MCW8_9BILA</name>
<dbReference type="PROSITE" id="PS00118">
    <property type="entry name" value="PA2_HIS"/>
    <property type="match status" value="1"/>
</dbReference>
<gene>
    <name evidence="4" type="ORF">OXX778_LOCUS1956</name>
</gene>
<feature type="chain" id="PRO_5032858852" evidence="3">
    <location>
        <begin position="20"/>
        <end position="170"/>
    </location>
</feature>
<proteinExistence type="predicted"/>
<comment type="subcellular location">
    <subcellularLocation>
        <location evidence="1">Secreted</location>
    </subcellularLocation>
</comment>
<dbReference type="InterPro" id="IPR010711">
    <property type="entry name" value="PLA2G12"/>
</dbReference>
<dbReference type="PANTHER" id="PTHR12824:SF8">
    <property type="entry name" value="GXIVSPLA2, ISOFORM A"/>
    <property type="match status" value="1"/>
</dbReference>
<evidence type="ECO:0000313" key="5">
    <source>
        <dbReference type="Proteomes" id="UP000663879"/>
    </source>
</evidence>
<dbReference type="GO" id="GO:0005576">
    <property type="term" value="C:extracellular region"/>
    <property type="evidence" value="ECO:0007669"/>
    <property type="project" value="UniProtKB-SubCell"/>
</dbReference>
<keyword evidence="2" id="KW-0964">Secreted</keyword>
<dbReference type="InterPro" id="IPR036444">
    <property type="entry name" value="PLipase_A2_dom_sf"/>
</dbReference>
<dbReference type="EMBL" id="CAJNOC010000140">
    <property type="protein sequence ID" value="CAF0718536.1"/>
    <property type="molecule type" value="Genomic_DNA"/>
</dbReference>
<dbReference type="GO" id="GO:0050482">
    <property type="term" value="P:arachidonate secretion"/>
    <property type="evidence" value="ECO:0007669"/>
    <property type="project" value="InterPro"/>
</dbReference>
<dbReference type="AlphaFoldDB" id="A0A813MCW8"/>
<keyword evidence="3" id="KW-0732">Signal</keyword>
<protein>
    <submittedName>
        <fullName evidence="4">Uncharacterized protein</fullName>
    </submittedName>
</protein>
<accession>A0A813MCW8</accession>
<dbReference type="GO" id="GO:0004623">
    <property type="term" value="F:phospholipase A2 activity"/>
    <property type="evidence" value="ECO:0007669"/>
    <property type="project" value="InterPro"/>
</dbReference>
<dbReference type="GO" id="GO:0005509">
    <property type="term" value="F:calcium ion binding"/>
    <property type="evidence" value="ECO:0007669"/>
    <property type="project" value="InterPro"/>
</dbReference>
<sequence>MKFITFISFCLVSLAVVSAKREIDIELAYKLLVQDMVKQGGRIYPKADDCELNCPAGTFLTQKPNHQFLFNGCGSYNININFSILNMAEFNQCCNSHDICYEVCSETKKSCDSSFDKCLTGYCNQWAIESNWNSLQKITCSSVVKLMVLAVDNLGCSAYRSSREYACFCS</sequence>
<evidence type="ECO:0000256" key="3">
    <source>
        <dbReference type="SAM" id="SignalP"/>
    </source>
</evidence>
<dbReference type="SUPFAM" id="SSF48619">
    <property type="entry name" value="Phospholipase A2, PLA2"/>
    <property type="match status" value="1"/>
</dbReference>
<dbReference type="OrthoDB" id="3935740at2759"/>
<feature type="signal peptide" evidence="3">
    <location>
        <begin position="1"/>
        <end position="19"/>
    </location>
</feature>
<dbReference type="InterPro" id="IPR033113">
    <property type="entry name" value="PLA2_histidine"/>
</dbReference>